<dbReference type="EMBL" id="LRBS01000121">
    <property type="protein sequence ID" value="OII71454.1"/>
    <property type="molecule type" value="Genomic_DNA"/>
</dbReference>
<dbReference type="Proteomes" id="UP000186804">
    <property type="component" value="Unassembled WGS sequence"/>
</dbReference>
<gene>
    <name evidence="2" type="ORF">cand_031670</name>
</gene>
<dbReference type="Gene3D" id="1.10.20.120">
    <property type="match status" value="1"/>
</dbReference>
<organism evidence="2 3">
    <name type="scientific">Cryptosporidium andersoni</name>
    <dbReference type="NCBI Taxonomy" id="117008"/>
    <lineage>
        <taxon>Eukaryota</taxon>
        <taxon>Sar</taxon>
        <taxon>Alveolata</taxon>
        <taxon>Apicomplexa</taxon>
        <taxon>Conoidasida</taxon>
        <taxon>Coccidia</taxon>
        <taxon>Eucoccidiorida</taxon>
        <taxon>Eimeriorina</taxon>
        <taxon>Cryptosporidiidae</taxon>
        <taxon>Cryptosporidium</taxon>
    </lineage>
</organism>
<evidence type="ECO:0000313" key="2">
    <source>
        <dbReference type="EMBL" id="OII71454.1"/>
    </source>
</evidence>
<comment type="caution">
    <text evidence="2">The sequence shown here is derived from an EMBL/GenBank/DDBJ whole genome shotgun (WGS) entry which is preliminary data.</text>
</comment>
<keyword evidence="1" id="KW-1133">Transmembrane helix</keyword>
<dbReference type="OrthoDB" id="342618at2759"/>
<proteinExistence type="predicted"/>
<dbReference type="AlphaFoldDB" id="A0A1J4MB80"/>
<reference evidence="2 3" key="1">
    <citation type="submission" date="2016-10" db="EMBL/GenBank/DDBJ databases">
        <title>Reductive evolution of mitochondrial metabolism and differential evolution of invasion-related proteins in Cryptosporidium.</title>
        <authorList>
            <person name="Liu S."/>
            <person name="Roellig D.M."/>
            <person name="Guo Y."/>
            <person name="Li N."/>
            <person name="Frace M.A."/>
            <person name="Tang K."/>
            <person name="Zhang L."/>
            <person name="Feng Y."/>
            <person name="Xiao L."/>
        </authorList>
    </citation>
    <scope>NUCLEOTIDE SEQUENCE [LARGE SCALE GENOMIC DNA]</scope>
    <source>
        <strain evidence="2">30847</strain>
    </source>
</reference>
<dbReference type="RefSeq" id="XP_067066644.1">
    <property type="nucleotide sequence ID" value="XM_067213393.1"/>
</dbReference>
<keyword evidence="1" id="KW-0812">Transmembrane</keyword>
<dbReference type="PANTHER" id="PTHR13383:SF11">
    <property type="entry name" value="RIBONUCLEASE H2 SUBUNIT B"/>
    <property type="match status" value="1"/>
</dbReference>
<accession>A0A1J4MB80</accession>
<dbReference type="GO" id="GO:0006401">
    <property type="term" value="P:RNA catabolic process"/>
    <property type="evidence" value="ECO:0007669"/>
    <property type="project" value="TreeGrafter"/>
</dbReference>
<dbReference type="GeneID" id="92367351"/>
<dbReference type="VEuPathDB" id="CryptoDB:cand_031670"/>
<protein>
    <submittedName>
        <fullName evidence="2">Uncharacterized protein</fullName>
    </submittedName>
</protein>
<sequence>MPTNHKLILIPEIEDWNEDLELVVIPHPKSSNLCQFIYNNKRSCIYELRECPERLHKLPISAFYNDLCISKLVVYIGTIVDPLFFFIPLLNFARKKKAKHLHLKKVIYEYCSYIHEIFQEEQIGSVSFSISKLRKLLIIFLRNPKLIEKITSICDVINIDSSSMDNLDFGENCDVNHFPLDNRFYLLNDEKLQFYLFKRIELSSRLAIEQNILLKEHSDLTSKSKGQTQEFCVDEDLAKITASDLLLTYIPNNMPQIIEFLQNKYNEITLNLKSRFRESSNSDSFCYNKITGVKRPISTAFHKGQNIMKSNIGNFKFSKMTKFTTYATNSKPHDSNVSILNFIRKADRR</sequence>
<keyword evidence="3" id="KW-1185">Reference proteome</keyword>
<dbReference type="InterPro" id="IPR040456">
    <property type="entry name" value="RNase_H2_suB"/>
</dbReference>
<keyword evidence="1" id="KW-0472">Membrane</keyword>
<dbReference type="PANTHER" id="PTHR13383">
    <property type="entry name" value="RIBONUCLEASE H2 SUBUNIT B"/>
    <property type="match status" value="1"/>
</dbReference>
<evidence type="ECO:0000256" key="1">
    <source>
        <dbReference type="SAM" id="Phobius"/>
    </source>
</evidence>
<name>A0A1J4MB80_9CRYT</name>
<evidence type="ECO:0000313" key="3">
    <source>
        <dbReference type="Proteomes" id="UP000186804"/>
    </source>
</evidence>
<feature type="transmembrane region" description="Helical" evidence="1">
    <location>
        <begin position="72"/>
        <end position="93"/>
    </location>
</feature>
<dbReference type="GO" id="GO:0032299">
    <property type="term" value="C:ribonuclease H2 complex"/>
    <property type="evidence" value="ECO:0007669"/>
    <property type="project" value="InterPro"/>
</dbReference>
<dbReference type="GO" id="GO:0005654">
    <property type="term" value="C:nucleoplasm"/>
    <property type="evidence" value="ECO:0007669"/>
    <property type="project" value="TreeGrafter"/>
</dbReference>